<gene>
    <name evidence="1" type="ORF">Sipo8835_33635</name>
</gene>
<name>A0AAE8VWQ2_9ACTN</name>
<dbReference type="EMBL" id="SPAZ01000262">
    <property type="protein sequence ID" value="TQE24200.1"/>
    <property type="molecule type" value="Genomic_DNA"/>
</dbReference>
<proteinExistence type="predicted"/>
<dbReference type="Proteomes" id="UP000318720">
    <property type="component" value="Unassembled WGS sequence"/>
</dbReference>
<comment type="caution">
    <text evidence="1">The sequence shown here is derived from an EMBL/GenBank/DDBJ whole genome shotgun (WGS) entry which is preliminary data.</text>
</comment>
<evidence type="ECO:0000313" key="2">
    <source>
        <dbReference type="Proteomes" id="UP000318720"/>
    </source>
</evidence>
<protein>
    <submittedName>
        <fullName evidence="1">Uncharacterized protein</fullName>
    </submittedName>
</protein>
<organism evidence="1 2">
    <name type="scientific">Streptomyces ipomoeae</name>
    <dbReference type="NCBI Taxonomy" id="103232"/>
    <lineage>
        <taxon>Bacteria</taxon>
        <taxon>Bacillati</taxon>
        <taxon>Actinomycetota</taxon>
        <taxon>Actinomycetes</taxon>
        <taxon>Kitasatosporales</taxon>
        <taxon>Streptomycetaceae</taxon>
        <taxon>Streptomyces</taxon>
    </lineage>
</organism>
<reference evidence="1 2" key="1">
    <citation type="submission" date="2019-03" db="EMBL/GenBank/DDBJ databases">
        <title>Comparative genomic analyses of the sweetpotato soil rot pathogen, Streptomyces ipomoeae.</title>
        <authorList>
            <person name="Ruschel Soares N."/>
            <person name="Badger J.H."/>
            <person name="Huguet-Tapia J.C."/>
            <person name="Clark C.A."/>
            <person name="Pettis G.S."/>
        </authorList>
    </citation>
    <scope>NUCLEOTIDE SEQUENCE [LARGE SCALE GENOMIC DNA]</scope>
    <source>
        <strain evidence="1 2">88-35</strain>
    </source>
</reference>
<sequence>MDDTNRGELQIYSVEEREDAAAICIVRCVGGIVRAGQKFHTETPGDTTRDSPSINLDWINRHERMMDFIDPPHSAKVHLSGQGVSALKRGVILYSIPAE</sequence>
<accession>A0AAE8VWQ2</accession>
<dbReference type="AlphaFoldDB" id="A0AAE8VWQ2"/>
<evidence type="ECO:0000313" key="1">
    <source>
        <dbReference type="EMBL" id="TQE24200.1"/>
    </source>
</evidence>